<name>X6M5H1_RETFI</name>
<feature type="compositionally biased region" description="Basic and acidic residues" evidence="1">
    <location>
        <begin position="184"/>
        <end position="227"/>
    </location>
</feature>
<reference evidence="2 3" key="1">
    <citation type="journal article" date="2013" name="Curr. Biol.">
        <title>The Genome of the Foraminiferan Reticulomyxa filosa.</title>
        <authorList>
            <person name="Glockner G."/>
            <person name="Hulsmann N."/>
            <person name="Schleicher M."/>
            <person name="Noegel A.A."/>
            <person name="Eichinger L."/>
            <person name="Gallinger C."/>
            <person name="Pawlowski J."/>
            <person name="Sierra R."/>
            <person name="Euteneuer U."/>
            <person name="Pillet L."/>
            <person name="Moustafa A."/>
            <person name="Platzer M."/>
            <person name="Groth M."/>
            <person name="Szafranski K."/>
            <person name="Schliwa M."/>
        </authorList>
    </citation>
    <scope>NUCLEOTIDE SEQUENCE [LARGE SCALE GENOMIC DNA]</scope>
</reference>
<dbReference type="Proteomes" id="UP000023152">
    <property type="component" value="Unassembled WGS sequence"/>
</dbReference>
<comment type="caution">
    <text evidence="2">The sequence shown here is derived from an EMBL/GenBank/DDBJ whole genome shotgun (WGS) entry which is preliminary data.</text>
</comment>
<gene>
    <name evidence="2" type="ORF">RFI_28217</name>
</gene>
<sequence>MNFWLCSIHIVQVTQLTDFPNQQNYNKIMKLFNFVILLFALSCTVSARDELKGKRHSKGELVIPRNYQACLSLELVSFVEDDCKFVKKGRRSVCAMYPDLLVKAKRDKTKKQQAATETVSPSCGQSYLVLNNTKTQLSEIATISKMHELLAEKGFTKVDTSLLSSSSQDRQESVSASGKQSSSDSRDKHGEEVLAKEKKTYSKQKDKKVDKDNDNDNDSDSDHDNDKKHKKHKHKKHKNKKHKNKKHKKT</sequence>
<feature type="compositionally biased region" description="Basic residues" evidence="1">
    <location>
        <begin position="228"/>
        <end position="250"/>
    </location>
</feature>
<feature type="compositionally biased region" description="Low complexity" evidence="1">
    <location>
        <begin position="162"/>
        <end position="177"/>
    </location>
</feature>
<evidence type="ECO:0000313" key="2">
    <source>
        <dbReference type="EMBL" id="ETO09169.1"/>
    </source>
</evidence>
<dbReference type="AlphaFoldDB" id="X6M5H1"/>
<feature type="region of interest" description="Disordered" evidence="1">
    <location>
        <begin position="162"/>
        <end position="250"/>
    </location>
</feature>
<proteinExistence type="predicted"/>
<dbReference type="EMBL" id="ASPP01024291">
    <property type="protein sequence ID" value="ETO09169.1"/>
    <property type="molecule type" value="Genomic_DNA"/>
</dbReference>
<organism evidence="2 3">
    <name type="scientific">Reticulomyxa filosa</name>
    <dbReference type="NCBI Taxonomy" id="46433"/>
    <lineage>
        <taxon>Eukaryota</taxon>
        <taxon>Sar</taxon>
        <taxon>Rhizaria</taxon>
        <taxon>Retaria</taxon>
        <taxon>Foraminifera</taxon>
        <taxon>Monothalamids</taxon>
        <taxon>Reticulomyxidae</taxon>
        <taxon>Reticulomyxa</taxon>
    </lineage>
</organism>
<evidence type="ECO:0000256" key="1">
    <source>
        <dbReference type="SAM" id="MobiDB-lite"/>
    </source>
</evidence>
<protein>
    <submittedName>
        <fullName evidence="2">Uncharacterized protein</fullName>
    </submittedName>
</protein>
<keyword evidence="3" id="KW-1185">Reference proteome</keyword>
<accession>X6M5H1</accession>
<evidence type="ECO:0000313" key="3">
    <source>
        <dbReference type="Proteomes" id="UP000023152"/>
    </source>
</evidence>